<proteinExistence type="predicted"/>
<dbReference type="NCBIfam" id="TIGR02186">
    <property type="entry name" value="alph_Pro_TM"/>
    <property type="match status" value="1"/>
</dbReference>
<keyword evidence="1" id="KW-1133">Transmembrane helix</keyword>
<feature type="transmembrane region" description="Helical" evidence="1">
    <location>
        <begin position="230"/>
        <end position="251"/>
    </location>
</feature>
<sequence length="254" mass="28043">MRFLSTIFATFCIALGAAQATQLQIGLSNESVAITSSFDGDSVVVFGSIEGGDPEALTLAQYDLVVALVGPDADIVVRRKQRRAGIWMNGASLPFIRVPSFYSMASNRKLIEIAEPPVLSKNRIGFEYLKFETGATLIADSEIQTFRESLNRLKASQELSLKRTDGVKFLSPTLFRAKLSVPANVPIGRHTARVWLFKNGEVIAREAARLEVRKIGFEQFMYNLAYKNGLLYGIIAVLVAIFTGWLASVVFRKD</sequence>
<evidence type="ECO:0000313" key="4">
    <source>
        <dbReference type="Proteomes" id="UP001597101"/>
    </source>
</evidence>
<dbReference type="Pfam" id="PF09608">
    <property type="entry name" value="Alph_Pro_TM"/>
    <property type="match status" value="1"/>
</dbReference>
<dbReference type="InterPro" id="IPR019088">
    <property type="entry name" value="CHP02186-rel_TM"/>
</dbReference>
<evidence type="ECO:0000256" key="2">
    <source>
        <dbReference type="SAM" id="SignalP"/>
    </source>
</evidence>
<keyword evidence="1" id="KW-0812">Transmembrane</keyword>
<gene>
    <name evidence="3" type="ORF">ACFQ14_12420</name>
</gene>
<dbReference type="RefSeq" id="WP_377213075.1">
    <property type="nucleotide sequence ID" value="NZ_JBHTJV010000010.1"/>
</dbReference>
<keyword evidence="4" id="KW-1185">Reference proteome</keyword>
<evidence type="ECO:0000256" key="1">
    <source>
        <dbReference type="SAM" id="Phobius"/>
    </source>
</evidence>
<accession>A0ABW3FKG5</accession>
<dbReference type="Proteomes" id="UP001597101">
    <property type="component" value="Unassembled WGS sequence"/>
</dbReference>
<reference evidence="4" key="1">
    <citation type="journal article" date="2019" name="Int. J. Syst. Evol. Microbiol.">
        <title>The Global Catalogue of Microorganisms (GCM) 10K type strain sequencing project: providing services to taxonomists for standard genome sequencing and annotation.</title>
        <authorList>
            <consortium name="The Broad Institute Genomics Platform"/>
            <consortium name="The Broad Institute Genome Sequencing Center for Infectious Disease"/>
            <person name="Wu L."/>
            <person name="Ma J."/>
        </authorList>
    </citation>
    <scope>NUCLEOTIDE SEQUENCE [LARGE SCALE GENOMIC DNA]</scope>
    <source>
        <strain evidence="4">CCUG 60023</strain>
    </source>
</reference>
<keyword evidence="1" id="KW-0472">Membrane</keyword>
<keyword evidence="2" id="KW-0732">Signal</keyword>
<organism evidence="3 4">
    <name type="scientific">Pseudahrensia aquimaris</name>
    <dbReference type="NCBI Taxonomy" id="744461"/>
    <lineage>
        <taxon>Bacteria</taxon>
        <taxon>Pseudomonadati</taxon>
        <taxon>Pseudomonadota</taxon>
        <taxon>Alphaproteobacteria</taxon>
        <taxon>Hyphomicrobiales</taxon>
        <taxon>Ahrensiaceae</taxon>
        <taxon>Pseudahrensia</taxon>
    </lineage>
</organism>
<name>A0ABW3FKG5_9HYPH</name>
<dbReference type="EMBL" id="JBHTJV010000010">
    <property type="protein sequence ID" value="MFD0917216.1"/>
    <property type="molecule type" value="Genomic_DNA"/>
</dbReference>
<protein>
    <submittedName>
        <fullName evidence="3">TIGR02186 family protein</fullName>
    </submittedName>
</protein>
<comment type="caution">
    <text evidence="3">The sequence shown here is derived from an EMBL/GenBank/DDBJ whole genome shotgun (WGS) entry which is preliminary data.</text>
</comment>
<feature type="chain" id="PRO_5047147640" evidence="2">
    <location>
        <begin position="21"/>
        <end position="254"/>
    </location>
</feature>
<evidence type="ECO:0000313" key="3">
    <source>
        <dbReference type="EMBL" id="MFD0917216.1"/>
    </source>
</evidence>
<feature type="signal peptide" evidence="2">
    <location>
        <begin position="1"/>
        <end position="20"/>
    </location>
</feature>